<dbReference type="EMBL" id="MT141780">
    <property type="protein sequence ID" value="QJA70288.1"/>
    <property type="molecule type" value="Genomic_DNA"/>
</dbReference>
<name>A0A6M3JM11_9ZZZZ</name>
<evidence type="ECO:0000313" key="2">
    <source>
        <dbReference type="EMBL" id="QJA70288.1"/>
    </source>
</evidence>
<accession>A0A6M3JM11</accession>
<reference evidence="2" key="1">
    <citation type="submission" date="2020-03" db="EMBL/GenBank/DDBJ databases">
        <title>The deep terrestrial virosphere.</title>
        <authorList>
            <person name="Holmfeldt K."/>
            <person name="Nilsson E."/>
            <person name="Simone D."/>
            <person name="Lopez-Fernandez M."/>
            <person name="Wu X."/>
            <person name="de Brujin I."/>
            <person name="Lundin D."/>
            <person name="Andersson A."/>
            <person name="Bertilsson S."/>
            <person name="Dopson M."/>
        </authorList>
    </citation>
    <scope>NUCLEOTIDE SEQUENCE</scope>
    <source>
        <strain evidence="2">MM415A03824</strain>
        <strain evidence="1">MM415B01477</strain>
    </source>
</reference>
<proteinExistence type="predicted"/>
<evidence type="ECO:0000313" key="1">
    <source>
        <dbReference type="EMBL" id="QJA58256.1"/>
    </source>
</evidence>
<organism evidence="2">
    <name type="scientific">viral metagenome</name>
    <dbReference type="NCBI Taxonomy" id="1070528"/>
    <lineage>
        <taxon>unclassified sequences</taxon>
        <taxon>metagenomes</taxon>
        <taxon>organismal metagenomes</taxon>
    </lineage>
</organism>
<gene>
    <name evidence="2" type="ORF">MM415A03824_0005</name>
    <name evidence="1" type="ORF">MM415B01477_0018</name>
</gene>
<sequence length="115" mass="13606">MSILKKCSHCKLYYGTEGSVSLEYIEKSSYMRVDSNLIKIPSCHLVSEGDTIKMCHHPSCFVIETKQTPEKGIQTRMERVKGQWQLNSNNDCPYYQEKLLYRIFNWIMKSMWKKN</sequence>
<protein>
    <submittedName>
        <fullName evidence="2">Uncharacterized protein</fullName>
    </submittedName>
</protein>
<dbReference type="AlphaFoldDB" id="A0A6M3JM11"/>
<dbReference type="EMBL" id="MT141315">
    <property type="protein sequence ID" value="QJA58256.1"/>
    <property type="molecule type" value="Genomic_DNA"/>
</dbReference>